<dbReference type="Proteomes" id="UP000232323">
    <property type="component" value="Unassembled WGS sequence"/>
</dbReference>
<keyword evidence="7 12" id="KW-0694">RNA-binding</keyword>
<accession>A0A250WWW7</accession>
<organism evidence="13 14">
    <name type="scientific">Chlamydomonas eustigma</name>
    <dbReference type="NCBI Taxonomy" id="1157962"/>
    <lineage>
        <taxon>Eukaryota</taxon>
        <taxon>Viridiplantae</taxon>
        <taxon>Chlorophyta</taxon>
        <taxon>core chlorophytes</taxon>
        <taxon>Chlorophyceae</taxon>
        <taxon>CS clade</taxon>
        <taxon>Chlamydomonadales</taxon>
        <taxon>Chlamydomonadaceae</taxon>
        <taxon>Chlamydomonas</taxon>
    </lineage>
</organism>
<keyword evidence="9" id="KW-0539">Nucleus</keyword>
<protein>
    <recommendedName>
        <fullName evidence="11 12">Signal recognition particle subunit SRP68</fullName>
        <shortName evidence="12">SRP68</shortName>
    </recommendedName>
</protein>
<dbReference type="Pfam" id="PF16969">
    <property type="entry name" value="SRP68"/>
    <property type="match status" value="1"/>
</dbReference>
<sequence>MATTNMDDGMDCDSPASQQTYTLRIFQLIRTEQAQNGVKHNDYSRYRRHCANKVQSLYKVLNFQHGRTKYIKRKIEVQTVTDIRFLHVLLFNAERAWSYAMELKKEIEANMSLQKRNHLIRRLTKACTWSSDLAKLSESCADTRGSLEAQAYAAWMHGSMLLEKESNWVLALAKFTRASMLYEELSKVVPLENQSQFLQLIEESEPSIRYCSYQLDRKGIAAPAEKLLLIESDPEGQAGLDSIKAKLAVLTGEYQAQQKVQDISSTAAALEWQGKKYSIKAERARACISQANEFVKQIVSAPPGDEAVLQLYNRMIASYNEAKSHVKNALKASSAAEGDPAYEEMASVEMALQGVVLERIADRSILLIHEAEGRFSAGMERIALGKRAREKDKYARAEDVVRLLDAAIRVVRELGELGARLGGRSGEALHDRCSAQASQLGARRCFYLAQGQLAAGKALESYALFVRCLERIKEARERVEELPGSPDEAALKELKRTEERAGAYKAVAQAELCADELKVKEATEQGLRGISLSDQPLAGSVGVGYLLDHLDSSWESFAGQPGSKAPRIFKAPFSMQSIPVGPIVLDTASNMVTYPSLEHRVKKQTEKKSVLSSIFGWGGSSAKK</sequence>
<dbReference type="GO" id="GO:0005730">
    <property type="term" value="C:nucleolus"/>
    <property type="evidence" value="ECO:0007669"/>
    <property type="project" value="UniProtKB-SubCell"/>
</dbReference>
<evidence type="ECO:0000256" key="8">
    <source>
        <dbReference type="ARBA" id="ARBA00023135"/>
    </source>
</evidence>
<keyword evidence="5 12" id="KW-0963">Cytoplasm</keyword>
<proteinExistence type="inferred from homology"/>
<evidence type="ECO:0000313" key="13">
    <source>
        <dbReference type="EMBL" id="GAX75285.1"/>
    </source>
</evidence>
<comment type="caution">
    <text evidence="13">The sequence shown here is derived from an EMBL/GenBank/DDBJ whole genome shotgun (WGS) entry which is preliminary data.</text>
</comment>
<reference evidence="13 14" key="1">
    <citation type="submission" date="2017-08" db="EMBL/GenBank/DDBJ databases">
        <title>Acidophilic green algal genome provides insights into adaptation to an acidic environment.</title>
        <authorList>
            <person name="Hirooka S."/>
            <person name="Hirose Y."/>
            <person name="Kanesaki Y."/>
            <person name="Higuchi S."/>
            <person name="Fujiwara T."/>
            <person name="Onuma R."/>
            <person name="Era A."/>
            <person name="Ohbayashi R."/>
            <person name="Uzuka A."/>
            <person name="Nozaki H."/>
            <person name="Yoshikawa H."/>
            <person name="Miyagishima S.Y."/>
        </authorList>
    </citation>
    <scope>NUCLEOTIDE SEQUENCE [LARGE SCALE GENOMIC DNA]</scope>
    <source>
        <strain evidence="13 14">NIES-2499</strain>
    </source>
</reference>
<dbReference type="GO" id="GO:0030942">
    <property type="term" value="F:endoplasmic reticulum signal peptide binding"/>
    <property type="evidence" value="ECO:0007669"/>
    <property type="project" value="InterPro"/>
</dbReference>
<keyword evidence="14" id="KW-1185">Reference proteome</keyword>
<evidence type="ECO:0000313" key="14">
    <source>
        <dbReference type="Proteomes" id="UP000232323"/>
    </source>
</evidence>
<evidence type="ECO:0000256" key="4">
    <source>
        <dbReference type="ARBA" id="ARBA00009352"/>
    </source>
</evidence>
<dbReference type="CDD" id="cd15481">
    <property type="entry name" value="SRP68-RBD"/>
    <property type="match status" value="1"/>
</dbReference>
<evidence type="ECO:0000256" key="3">
    <source>
        <dbReference type="ARBA" id="ARBA00004604"/>
    </source>
</evidence>
<dbReference type="PIRSF" id="PIRSF038995">
    <property type="entry name" value="SRP68"/>
    <property type="match status" value="1"/>
</dbReference>
<dbReference type="AlphaFoldDB" id="A0A250WWW7"/>
<evidence type="ECO:0000256" key="11">
    <source>
        <dbReference type="ARBA" id="ARBA00029498"/>
    </source>
</evidence>
<dbReference type="InterPro" id="IPR034652">
    <property type="entry name" value="SRP68-RBD"/>
</dbReference>
<comment type="similarity">
    <text evidence="4 12">Belongs to the SRP68 family.</text>
</comment>
<dbReference type="GO" id="GO:0006614">
    <property type="term" value="P:SRP-dependent cotranslational protein targeting to membrane"/>
    <property type="evidence" value="ECO:0007669"/>
    <property type="project" value="InterPro"/>
</dbReference>
<evidence type="ECO:0000256" key="5">
    <source>
        <dbReference type="ARBA" id="ARBA00022490"/>
    </source>
</evidence>
<dbReference type="PANTHER" id="PTHR12860">
    <property type="entry name" value="SIGNAL RECOGNITION PARTICLE 68 KDA PROTEIN"/>
    <property type="match status" value="1"/>
</dbReference>
<evidence type="ECO:0000256" key="1">
    <source>
        <dbReference type="ARBA" id="ARBA00004240"/>
    </source>
</evidence>
<dbReference type="GO" id="GO:0005047">
    <property type="term" value="F:signal recognition particle binding"/>
    <property type="evidence" value="ECO:0007669"/>
    <property type="project" value="InterPro"/>
</dbReference>
<keyword evidence="8 12" id="KW-0733">Signal recognition particle</keyword>
<dbReference type="OrthoDB" id="10255118at2759"/>
<dbReference type="PANTHER" id="PTHR12860:SF0">
    <property type="entry name" value="SIGNAL RECOGNITION PARTICLE SUBUNIT SRP68"/>
    <property type="match status" value="1"/>
</dbReference>
<comment type="function">
    <text evidence="12">Component of the signal recognition particle (SRP) complex, a ribonucleoprotein complex that mediates the cotranslational targeting of secretory and membrane proteins to the endoplasmic reticulum (ER). The SRP complex interacts with the signal sequence in nascent secretory and membrane proteins and directs them to the membrane of the ER.</text>
</comment>
<dbReference type="STRING" id="1157962.A0A250WWW7"/>
<keyword evidence="6" id="KW-0256">Endoplasmic reticulum</keyword>
<keyword evidence="10 12" id="KW-0687">Ribonucleoprotein</keyword>
<dbReference type="GO" id="GO:0005829">
    <property type="term" value="C:cytosol"/>
    <property type="evidence" value="ECO:0007669"/>
    <property type="project" value="UniProtKB-ARBA"/>
</dbReference>
<dbReference type="FunFam" id="1.10.3450.40:FF:000001">
    <property type="entry name" value="Signal recognition particle subunit SRP68"/>
    <property type="match status" value="1"/>
</dbReference>
<evidence type="ECO:0000256" key="2">
    <source>
        <dbReference type="ARBA" id="ARBA00004496"/>
    </source>
</evidence>
<dbReference type="InterPro" id="IPR038253">
    <property type="entry name" value="SRP68_N_sf"/>
</dbReference>
<dbReference type="GO" id="GO:0005786">
    <property type="term" value="C:signal recognition particle, endoplasmic reticulum targeting"/>
    <property type="evidence" value="ECO:0007669"/>
    <property type="project" value="UniProtKB-KW"/>
</dbReference>
<comment type="subcellular location">
    <subcellularLocation>
        <location evidence="2 12">Cytoplasm</location>
    </subcellularLocation>
    <subcellularLocation>
        <location evidence="1">Endoplasmic reticulum</location>
    </subcellularLocation>
    <subcellularLocation>
        <location evidence="3">Nucleus</location>
        <location evidence="3">Nucleolus</location>
    </subcellularLocation>
</comment>
<dbReference type="Gene3D" id="1.10.3450.40">
    <property type="entry name" value="Signal recognition particle, SRP68 subunit, RNA-binding domain"/>
    <property type="match status" value="1"/>
</dbReference>
<gene>
    <name evidence="13" type="ORF">CEUSTIGMA_g2730.t1</name>
</gene>
<dbReference type="GO" id="GO:0005783">
    <property type="term" value="C:endoplasmic reticulum"/>
    <property type="evidence" value="ECO:0007669"/>
    <property type="project" value="UniProtKB-SubCell"/>
</dbReference>
<evidence type="ECO:0000256" key="12">
    <source>
        <dbReference type="PIRNR" id="PIRNR038995"/>
    </source>
</evidence>
<dbReference type="EMBL" id="BEGY01000011">
    <property type="protein sequence ID" value="GAX75285.1"/>
    <property type="molecule type" value="Genomic_DNA"/>
</dbReference>
<evidence type="ECO:0000256" key="7">
    <source>
        <dbReference type="ARBA" id="ARBA00022884"/>
    </source>
</evidence>
<evidence type="ECO:0000256" key="10">
    <source>
        <dbReference type="ARBA" id="ARBA00023274"/>
    </source>
</evidence>
<evidence type="ECO:0000256" key="9">
    <source>
        <dbReference type="ARBA" id="ARBA00023242"/>
    </source>
</evidence>
<dbReference type="GO" id="GO:0008312">
    <property type="term" value="F:7S RNA binding"/>
    <property type="evidence" value="ECO:0007669"/>
    <property type="project" value="InterPro"/>
</dbReference>
<name>A0A250WWW7_9CHLO</name>
<evidence type="ECO:0000256" key="6">
    <source>
        <dbReference type="ARBA" id="ARBA00022824"/>
    </source>
</evidence>
<dbReference type="InterPro" id="IPR026258">
    <property type="entry name" value="SRP68"/>
</dbReference>